<accession>A0A0H3I0T0</accession>
<sequence length="428" mass="44110">MKKKLSIALVCSALCSSAIAATDMPYIGMQTRNTADAYNDGSIRSVEHWGSGVSDAMGDKFGYITPDNSVTKGGLWAGDKASGITYGDVNTGVFVDKDGAKIKNTDLDVTGNTIKNLKDGVNDGDAVNVSQLNESAESTIKTANSYTDGKASEALNTANNYADSKASDTLNTANGYADSKASETLNTANGYADGKASEALNTANNYADSKASDTLNTANGYADSKASETLNTANGYADGKASEALNTANNYADSKASATLNTANGYADGKASEALNTANGYADGKASEALNTANGYADGKASEALNTANGYADGKASEALNTANNYTDSKVSATLRSANAYTDKSINRLERKVNRGLASTAALSGLFQPYGVGKFNFSAGVGGYRDESAIAMGSGYRFNENVAVKMGVSMSAEGISSAMYNASVNVEW</sequence>
<gene>
    <name evidence="14" type="ordered locus">W5S_1580</name>
</gene>
<evidence type="ECO:0000256" key="1">
    <source>
        <dbReference type="ARBA" id="ARBA00004241"/>
    </source>
</evidence>
<evidence type="ECO:0000256" key="8">
    <source>
        <dbReference type="ARBA" id="ARBA00022927"/>
    </source>
</evidence>
<evidence type="ECO:0000256" key="7">
    <source>
        <dbReference type="ARBA" id="ARBA00022729"/>
    </source>
</evidence>
<dbReference type="InterPro" id="IPR005594">
    <property type="entry name" value="YadA_C"/>
</dbReference>
<dbReference type="Pfam" id="PF05662">
    <property type="entry name" value="YadA_stalk"/>
    <property type="match status" value="1"/>
</dbReference>
<dbReference type="STRING" id="1905730.W5S_1580"/>
<reference evidence="14 15" key="1">
    <citation type="journal article" date="2012" name="J. Bacteriol.">
        <title>Genome sequence of Pectobacterium sp. strain SCC3193.</title>
        <authorList>
            <person name="Koskinen J.P."/>
            <person name="Laine P."/>
            <person name="Niemi O."/>
            <person name="Nykyri J."/>
            <person name="Harjunpaa H."/>
            <person name="Auvinen P."/>
            <person name="Paulin L."/>
            <person name="Pirhonen M."/>
            <person name="Palva T."/>
            <person name="Holm L."/>
        </authorList>
    </citation>
    <scope>NUCLEOTIDE SEQUENCE [LARGE SCALE GENOMIC DNA]</scope>
    <source>
        <strain evidence="14 15">SCC3193</strain>
    </source>
</reference>
<keyword evidence="6" id="KW-0812">Transmembrane</keyword>
<dbReference type="HOGENOM" id="CLU_640684_0_0_6"/>
<comment type="subcellular location">
    <subcellularLocation>
        <location evidence="2">Cell outer membrane</location>
    </subcellularLocation>
    <subcellularLocation>
        <location evidence="1">Cell surface</location>
    </subcellularLocation>
</comment>
<dbReference type="GO" id="GO:0009986">
    <property type="term" value="C:cell surface"/>
    <property type="evidence" value="ECO:0007669"/>
    <property type="project" value="UniProtKB-SubCell"/>
</dbReference>
<evidence type="ECO:0000256" key="6">
    <source>
        <dbReference type="ARBA" id="ARBA00022692"/>
    </source>
</evidence>
<keyword evidence="5" id="KW-1134">Transmembrane beta strand</keyword>
<dbReference type="Gene3D" id="3.30.1300.30">
    <property type="entry name" value="GSPII I/J protein-like"/>
    <property type="match status" value="1"/>
</dbReference>
<dbReference type="InterPro" id="IPR045584">
    <property type="entry name" value="Pilin-like"/>
</dbReference>
<evidence type="ECO:0000256" key="3">
    <source>
        <dbReference type="ARBA" id="ARBA00005848"/>
    </source>
</evidence>
<evidence type="ECO:0000256" key="5">
    <source>
        <dbReference type="ARBA" id="ARBA00022452"/>
    </source>
</evidence>
<dbReference type="SUPFAM" id="SSF54523">
    <property type="entry name" value="Pili subunits"/>
    <property type="match status" value="1"/>
</dbReference>
<dbReference type="Proteomes" id="UP000008044">
    <property type="component" value="Chromosome"/>
</dbReference>
<comment type="similarity">
    <text evidence="3">Belongs to the autotransporter-2 (AT-2) (TC 1.B.40) family.</text>
</comment>
<dbReference type="eggNOG" id="COG1196">
    <property type="taxonomic scope" value="Bacteria"/>
</dbReference>
<dbReference type="RefSeq" id="WP_014699332.1">
    <property type="nucleotide sequence ID" value="NC_017845.1"/>
</dbReference>
<keyword evidence="4" id="KW-0813">Transport</keyword>
<name>A0A0H3I0T0_PECPM</name>
<evidence type="ECO:0000256" key="9">
    <source>
        <dbReference type="ARBA" id="ARBA00023136"/>
    </source>
</evidence>
<dbReference type="Pfam" id="PF03895">
    <property type="entry name" value="YadA_anchor"/>
    <property type="match status" value="1"/>
</dbReference>
<evidence type="ECO:0000313" key="14">
    <source>
        <dbReference type="EMBL" id="AFI89672.1"/>
    </source>
</evidence>
<evidence type="ECO:0000256" key="10">
    <source>
        <dbReference type="ARBA" id="ARBA00023237"/>
    </source>
</evidence>
<dbReference type="eggNOG" id="COG5295">
    <property type="taxonomic scope" value="Bacteria"/>
</dbReference>
<dbReference type="InterPro" id="IPR008635">
    <property type="entry name" value="Coiled_stalk_dom"/>
</dbReference>
<feature type="signal peptide" evidence="11">
    <location>
        <begin position="1"/>
        <end position="20"/>
    </location>
</feature>
<protein>
    <submittedName>
        <fullName evidence="14">Immunoglobulin-binding protein EibF</fullName>
    </submittedName>
</protein>
<keyword evidence="8" id="KW-0653">Protein transport</keyword>
<keyword evidence="9" id="KW-0472">Membrane</keyword>
<keyword evidence="10" id="KW-0998">Cell outer membrane</keyword>
<evidence type="ECO:0000313" key="15">
    <source>
        <dbReference type="Proteomes" id="UP000008044"/>
    </source>
</evidence>
<evidence type="ECO:0000259" key="12">
    <source>
        <dbReference type="Pfam" id="PF03895"/>
    </source>
</evidence>
<dbReference type="KEGG" id="pec:W5S_1580"/>
<dbReference type="GO" id="GO:0009279">
    <property type="term" value="C:cell outer membrane"/>
    <property type="evidence" value="ECO:0007669"/>
    <property type="project" value="UniProtKB-SubCell"/>
</dbReference>
<feature type="domain" description="Trimeric autotransporter adhesin YadA-like stalk" evidence="13">
    <location>
        <begin position="114"/>
        <end position="153"/>
    </location>
</feature>
<dbReference type="PATRIC" id="fig|1166016.3.peg.1599"/>
<dbReference type="AlphaFoldDB" id="A0A0H3I0T0"/>
<dbReference type="EMBL" id="CP003415">
    <property type="protein sequence ID" value="AFI89672.1"/>
    <property type="molecule type" value="Genomic_DNA"/>
</dbReference>
<feature type="domain" description="Trimeric autotransporter adhesin YadA-like C-terminal membrane anchor" evidence="12">
    <location>
        <begin position="367"/>
        <end position="424"/>
    </location>
</feature>
<evidence type="ECO:0000256" key="2">
    <source>
        <dbReference type="ARBA" id="ARBA00004442"/>
    </source>
</evidence>
<evidence type="ECO:0000259" key="13">
    <source>
        <dbReference type="Pfam" id="PF05662"/>
    </source>
</evidence>
<evidence type="ECO:0000256" key="4">
    <source>
        <dbReference type="ARBA" id="ARBA00022448"/>
    </source>
</evidence>
<proteinExistence type="inferred from homology"/>
<organism evidence="14 15">
    <name type="scientific">Pectobacterium parmentieri</name>
    <dbReference type="NCBI Taxonomy" id="1905730"/>
    <lineage>
        <taxon>Bacteria</taxon>
        <taxon>Pseudomonadati</taxon>
        <taxon>Pseudomonadota</taxon>
        <taxon>Gammaproteobacteria</taxon>
        <taxon>Enterobacterales</taxon>
        <taxon>Pectobacteriaceae</taxon>
        <taxon>Pectobacterium</taxon>
    </lineage>
</organism>
<dbReference type="GO" id="GO:0015031">
    <property type="term" value="P:protein transport"/>
    <property type="evidence" value="ECO:0007669"/>
    <property type="project" value="UniProtKB-KW"/>
</dbReference>
<keyword evidence="7 11" id="KW-0732">Signal</keyword>
<evidence type="ECO:0000256" key="11">
    <source>
        <dbReference type="SAM" id="SignalP"/>
    </source>
</evidence>
<feature type="chain" id="PRO_5002611782" evidence="11">
    <location>
        <begin position="21"/>
        <end position="428"/>
    </location>
</feature>